<dbReference type="PANTHER" id="PTHR43884">
    <property type="entry name" value="ACYL-COA DEHYDROGENASE"/>
    <property type="match status" value="1"/>
</dbReference>
<dbReference type="AlphaFoldDB" id="A0A1I3JPF3"/>
<dbReference type="Pfam" id="PF02770">
    <property type="entry name" value="Acyl-CoA_dh_M"/>
    <property type="match status" value="1"/>
</dbReference>
<evidence type="ECO:0000259" key="8">
    <source>
        <dbReference type="Pfam" id="PF02771"/>
    </source>
</evidence>
<evidence type="ECO:0000256" key="4">
    <source>
        <dbReference type="ARBA" id="ARBA00022827"/>
    </source>
</evidence>
<keyword evidence="10" id="KW-1185">Reference proteome</keyword>
<evidence type="ECO:0000313" key="10">
    <source>
        <dbReference type="Proteomes" id="UP000199545"/>
    </source>
</evidence>
<feature type="domain" description="Acyl-CoA dehydrogenase/oxidase C-terminal" evidence="6">
    <location>
        <begin position="246"/>
        <end position="378"/>
    </location>
</feature>
<dbReference type="InterPro" id="IPR037069">
    <property type="entry name" value="AcylCoA_DH/ox_N_sf"/>
</dbReference>
<comment type="cofactor">
    <cofactor evidence="1 5">
        <name>FAD</name>
        <dbReference type="ChEBI" id="CHEBI:57692"/>
    </cofactor>
</comment>
<dbReference type="InterPro" id="IPR013786">
    <property type="entry name" value="AcylCoA_DH/ox_N"/>
</dbReference>
<keyword evidence="3 5" id="KW-0285">Flavoprotein</keyword>
<dbReference type="OrthoDB" id="9802447at2"/>
<reference evidence="9 10" key="1">
    <citation type="submission" date="2016-10" db="EMBL/GenBank/DDBJ databases">
        <authorList>
            <person name="de Groot N.N."/>
        </authorList>
    </citation>
    <scope>NUCLEOTIDE SEQUENCE [LARGE SCALE GENOMIC DNA]</scope>
    <source>
        <strain evidence="9 10">DSM 44778</strain>
    </source>
</reference>
<dbReference type="EMBL" id="FORR01000001">
    <property type="protein sequence ID" value="SFI62044.1"/>
    <property type="molecule type" value="Genomic_DNA"/>
</dbReference>
<dbReference type="GO" id="GO:0050660">
    <property type="term" value="F:flavin adenine dinucleotide binding"/>
    <property type="evidence" value="ECO:0007669"/>
    <property type="project" value="InterPro"/>
</dbReference>
<name>A0A1I3JPF3_9BACL</name>
<evidence type="ECO:0000256" key="1">
    <source>
        <dbReference type="ARBA" id="ARBA00001974"/>
    </source>
</evidence>
<dbReference type="SUPFAM" id="SSF56645">
    <property type="entry name" value="Acyl-CoA dehydrogenase NM domain-like"/>
    <property type="match status" value="1"/>
</dbReference>
<dbReference type="InterPro" id="IPR009075">
    <property type="entry name" value="AcylCo_DH/oxidase_C"/>
</dbReference>
<evidence type="ECO:0000256" key="5">
    <source>
        <dbReference type="RuleBase" id="RU362125"/>
    </source>
</evidence>
<feature type="domain" description="Acyl-CoA oxidase/dehydrogenase middle" evidence="7">
    <location>
        <begin position="134"/>
        <end position="218"/>
    </location>
</feature>
<dbReference type="Gene3D" id="2.40.110.10">
    <property type="entry name" value="Butyryl-CoA Dehydrogenase, subunit A, domain 2"/>
    <property type="match status" value="1"/>
</dbReference>
<evidence type="ECO:0000313" key="9">
    <source>
        <dbReference type="EMBL" id="SFI62044.1"/>
    </source>
</evidence>
<evidence type="ECO:0000256" key="3">
    <source>
        <dbReference type="ARBA" id="ARBA00022630"/>
    </source>
</evidence>
<dbReference type="Gene3D" id="1.20.140.10">
    <property type="entry name" value="Butyryl-CoA Dehydrogenase, subunit A, domain 3"/>
    <property type="match status" value="1"/>
</dbReference>
<dbReference type="InterPro" id="IPR046373">
    <property type="entry name" value="Acyl-CoA_Oxase/DH_mid-dom_sf"/>
</dbReference>
<dbReference type="InterPro" id="IPR006091">
    <property type="entry name" value="Acyl-CoA_Oxase/DH_mid-dom"/>
</dbReference>
<feature type="domain" description="Acyl-CoA dehydrogenase/oxidase N-terminal" evidence="8">
    <location>
        <begin position="10"/>
        <end position="114"/>
    </location>
</feature>
<keyword evidence="5" id="KW-0560">Oxidoreductase</keyword>
<organism evidence="9 10">
    <name type="scientific">Thermoflavimicrobium dichotomicum</name>
    <dbReference type="NCBI Taxonomy" id="46223"/>
    <lineage>
        <taxon>Bacteria</taxon>
        <taxon>Bacillati</taxon>
        <taxon>Bacillota</taxon>
        <taxon>Bacilli</taxon>
        <taxon>Bacillales</taxon>
        <taxon>Thermoactinomycetaceae</taxon>
        <taxon>Thermoflavimicrobium</taxon>
    </lineage>
</organism>
<dbReference type="Gene3D" id="1.10.540.10">
    <property type="entry name" value="Acyl-CoA dehydrogenase/oxidase, N-terminal domain"/>
    <property type="match status" value="1"/>
</dbReference>
<dbReference type="PANTHER" id="PTHR43884:SF12">
    <property type="entry name" value="ISOVALERYL-COA DEHYDROGENASE, MITOCHONDRIAL-RELATED"/>
    <property type="match status" value="1"/>
</dbReference>
<dbReference type="Proteomes" id="UP000199545">
    <property type="component" value="Unassembled WGS sequence"/>
</dbReference>
<evidence type="ECO:0000259" key="6">
    <source>
        <dbReference type="Pfam" id="PF00441"/>
    </source>
</evidence>
<dbReference type="InterPro" id="IPR009100">
    <property type="entry name" value="AcylCoA_DH/oxidase_NM_dom_sf"/>
</dbReference>
<dbReference type="PIRSF" id="PIRSF016578">
    <property type="entry name" value="HsaA"/>
    <property type="match status" value="1"/>
</dbReference>
<dbReference type="Pfam" id="PF02771">
    <property type="entry name" value="Acyl-CoA_dh_N"/>
    <property type="match status" value="1"/>
</dbReference>
<dbReference type="SUPFAM" id="SSF47203">
    <property type="entry name" value="Acyl-CoA dehydrogenase C-terminal domain-like"/>
    <property type="match status" value="1"/>
</dbReference>
<dbReference type="GO" id="GO:0003995">
    <property type="term" value="F:acyl-CoA dehydrogenase activity"/>
    <property type="evidence" value="ECO:0007669"/>
    <property type="project" value="TreeGrafter"/>
</dbReference>
<dbReference type="CDD" id="cd00567">
    <property type="entry name" value="ACAD"/>
    <property type="match status" value="1"/>
</dbReference>
<proteinExistence type="inferred from homology"/>
<dbReference type="RefSeq" id="WP_093227117.1">
    <property type="nucleotide sequence ID" value="NZ_FORR01000001.1"/>
</dbReference>
<comment type="similarity">
    <text evidence="2 5">Belongs to the acyl-CoA dehydrogenase family.</text>
</comment>
<dbReference type="InterPro" id="IPR036250">
    <property type="entry name" value="AcylCo_DH-like_C"/>
</dbReference>
<evidence type="ECO:0000256" key="2">
    <source>
        <dbReference type="ARBA" id="ARBA00009347"/>
    </source>
</evidence>
<gene>
    <name evidence="9" type="ORF">SAMN05421852_101152</name>
</gene>
<accession>A0A1I3JPF3</accession>
<protein>
    <submittedName>
        <fullName evidence="9">Acyl-CoA dehydrogenase</fullName>
    </submittedName>
</protein>
<dbReference type="Pfam" id="PF00441">
    <property type="entry name" value="Acyl-CoA_dh_1"/>
    <property type="match status" value="1"/>
</dbReference>
<dbReference type="STRING" id="46223.SAMN05421852_101152"/>
<sequence>MALKLQRSSQEIISIVKRLAIDNFAPRAGKYDQENSFPYQNYKDLQEYGILGLVIPKQYGGLGADSLLLAQVLKEIAKGDGSTANTFNMHCSVIHILNEMANEEQKKRFFSEVLTHGKLFASVTSEPSSSLRGAFKPSTIARKVPGGYVVTGTKHFASLSSAADYFNTLCFLEGAESMEDGAIMLVIPRESAGVTVKETWDAMGMRGTASNTVHFNECFVEERNAIGAPGDALRKNVTDIYSFGFASVYTGLAEAALDFTTHYVKNTTFKPDPHPISHYPNIQQRVAEMAVKIEAANQLLAHASYVRDHGSEEERVVPITLAKYFATEMVLEVTDMAIRICGGRAYMKKYSLERIHRDARAGMVMPPNNDKCLEIIGKASLGFEVSGGWLPKSKQKGGDPA</sequence>
<evidence type="ECO:0000259" key="7">
    <source>
        <dbReference type="Pfam" id="PF02770"/>
    </source>
</evidence>
<keyword evidence="4 5" id="KW-0274">FAD</keyword>